<evidence type="ECO:0000313" key="2">
    <source>
        <dbReference type="Proteomes" id="UP000028521"/>
    </source>
</evidence>
<dbReference type="GO" id="GO:0019825">
    <property type="term" value="F:oxygen binding"/>
    <property type="evidence" value="ECO:0007669"/>
    <property type="project" value="InterPro"/>
</dbReference>
<dbReference type="EMBL" id="JPFK01000007">
    <property type="protein sequence ID" value="KFB00836.1"/>
    <property type="molecule type" value="Genomic_DNA"/>
</dbReference>
<reference evidence="2" key="2">
    <citation type="submission" date="2014-07" db="EMBL/GenBank/DDBJ databases">
        <title>Genome sequence of Mangrovimonas yunxiaonensis.</title>
        <authorList>
            <person name="Li Y."/>
            <person name="Zheng T."/>
        </authorList>
    </citation>
    <scope>NUCLEOTIDE SEQUENCE [LARGE SCALE GENOMIC DNA]</scope>
    <source>
        <strain evidence="2">LY01</strain>
    </source>
</reference>
<dbReference type="RefSeq" id="WP_036122726.1">
    <property type="nucleotide sequence ID" value="NZ_BMET01000004.1"/>
</dbReference>
<dbReference type="InterPro" id="IPR012292">
    <property type="entry name" value="Globin/Proto"/>
</dbReference>
<evidence type="ECO:0000313" key="1">
    <source>
        <dbReference type="EMBL" id="KFB00836.1"/>
    </source>
</evidence>
<sequence length="129" mass="15161">MKTDITTREDVNTLVRTFYKAIRAHEVLAPFFETAITDWDEHIEKLTDFWEASLFLKTKYYGNPLQAHIKVDKTNDHTITQEHFGLWLNLWINTVDTLFKGDYAENAKGKARKMATFMYMNIFMARSSS</sequence>
<name>A0A084TJF0_9FLAO</name>
<dbReference type="CDD" id="cd08916">
    <property type="entry name" value="TrHb3_P"/>
    <property type="match status" value="1"/>
</dbReference>
<comment type="caution">
    <text evidence="1">The sequence shown here is derived from an EMBL/GenBank/DDBJ whole genome shotgun (WGS) entry which is preliminary data.</text>
</comment>
<gene>
    <name evidence="1" type="ORF">IA57_10330</name>
</gene>
<keyword evidence="2" id="KW-1185">Reference proteome</keyword>
<dbReference type="AlphaFoldDB" id="A0A084TJF0"/>
<accession>A0A084TJF0</accession>
<dbReference type="Gene3D" id="1.10.490.10">
    <property type="entry name" value="Globins"/>
    <property type="match status" value="1"/>
</dbReference>
<dbReference type="Proteomes" id="UP000028521">
    <property type="component" value="Unassembled WGS sequence"/>
</dbReference>
<proteinExistence type="predicted"/>
<dbReference type="OrthoDB" id="25954at2"/>
<dbReference type="eggNOG" id="COG2346">
    <property type="taxonomic scope" value="Bacteria"/>
</dbReference>
<dbReference type="STRING" id="1197477.IA57_10330"/>
<reference evidence="1 2" key="1">
    <citation type="journal article" date="2014" name="Genome Announc.">
        <title>Draft Genome Sequence of the Algicidal Bacterium Mangrovimonas yunxiaonensis Strain LY01.</title>
        <authorList>
            <person name="Li Y."/>
            <person name="Zhu H."/>
            <person name="Li C."/>
            <person name="Zhang H."/>
            <person name="Chen Z."/>
            <person name="Zheng W."/>
            <person name="Xu H."/>
            <person name="Zheng T."/>
        </authorList>
    </citation>
    <scope>NUCLEOTIDE SEQUENCE [LARGE SCALE GENOMIC DNA]</scope>
    <source>
        <strain evidence="1 2">LY01</strain>
    </source>
</reference>
<organism evidence="1 2">
    <name type="scientific">Mangrovimonas yunxiaonensis</name>
    <dbReference type="NCBI Taxonomy" id="1197477"/>
    <lineage>
        <taxon>Bacteria</taxon>
        <taxon>Pseudomonadati</taxon>
        <taxon>Bacteroidota</taxon>
        <taxon>Flavobacteriia</taxon>
        <taxon>Flavobacteriales</taxon>
        <taxon>Flavobacteriaceae</taxon>
        <taxon>Mangrovimonas</taxon>
    </lineage>
</organism>
<dbReference type="GO" id="GO:0020037">
    <property type="term" value="F:heme binding"/>
    <property type="evidence" value="ECO:0007669"/>
    <property type="project" value="InterPro"/>
</dbReference>
<dbReference type="SUPFAM" id="SSF46458">
    <property type="entry name" value="Globin-like"/>
    <property type="match status" value="1"/>
</dbReference>
<protein>
    <submittedName>
        <fullName evidence="1">Globin</fullName>
    </submittedName>
</protein>
<dbReference type="InterPro" id="IPR009050">
    <property type="entry name" value="Globin-like_sf"/>
</dbReference>